<evidence type="ECO:0000256" key="1">
    <source>
        <dbReference type="SAM" id="MobiDB-lite"/>
    </source>
</evidence>
<dbReference type="Proteomes" id="UP000794436">
    <property type="component" value="Unassembled WGS sequence"/>
</dbReference>
<dbReference type="AlphaFoldDB" id="A0A8K1FHM8"/>
<evidence type="ECO:0000313" key="3">
    <source>
        <dbReference type="Proteomes" id="UP000794436"/>
    </source>
</evidence>
<name>A0A8K1FHM8_PYTOL</name>
<feature type="region of interest" description="Disordered" evidence="1">
    <location>
        <begin position="67"/>
        <end position="88"/>
    </location>
</feature>
<proteinExistence type="predicted"/>
<comment type="caution">
    <text evidence="2">The sequence shown here is derived from an EMBL/GenBank/DDBJ whole genome shotgun (WGS) entry which is preliminary data.</text>
</comment>
<keyword evidence="3" id="KW-1185">Reference proteome</keyword>
<dbReference type="EMBL" id="SPLM01000041">
    <property type="protein sequence ID" value="TMW64065.1"/>
    <property type="molecule type" value="Genomic_DNA"/>
</dbReference>
<organism evidence="2 3">
    <name type="scientific">Pythium oligandrum</name>
    <name type="common">Mycoparasitic fungus</name>
    <dbReference type="NCBI Taxonomy" id="41045"/>
    <lineage>
        <taxon>Eukaryota</taxon>
        <taxon>Sar</taxon>
        <taxon>Stramenopiles</taxon>
        <taxon>Oomycota</taxon>
        <taxon>Peronosporomycetes</taxon>
        <taxon>Pythiales</taxon>
        <taxon>Pythiaceae</taxon>
        <taxon>Pythium</taxon>
    </lineage>
</organism>
<gene>
    <name evidence="2" type="ORF">Poli38472_014182</name>
</gene>
<protein>
    <submittedName>
        <fullName evidence="2">Uncharacterized protein</fullName>
    </submittedName>
</protein>
<accession>A0A8K1FHM8</accession>
<evidence type="ECO:0000313" key="2">
    <source>
        <dbReference type="EMBL" id="TMW64065.1"/>
    </source>
</evidence>
<reference evidence="2" key="1">
    <citation type="submission" date="2019-03" db="EMBL/GenBank/DDBJ databases">
        <title>Long read genome sequence of the mycoparasitic Pythium oligandrum ATCC 38472 isolated from sugarbeet rhizosphere.</title>
        <authorList>
            <person name="Gaulin E."/>
        </authorList>
    </citation>
    <scope>NUCLEOTIDE SEQUENCE</scope>
    <source>
        <strain evidence="2">ATCC 38472_TT</strain>
    </source>
</reference>
<sequence length="340" mass="38505">MCEPSAMFTGLPPSAEWMDDEIEFLNQLLLTPPPSFNPHLLHSDVMATLEESELHLASPIASFHDHQGATKRPLHSSISPLDGQAKRSRVRTQPTLKSSLPAFKTLTSTQCLQHIHKSFGLLTKAKEDLKQKNYAQMQDSIMGLNGWHLCCPNATQIATLSPNTPPTYTLSKVFPKRSVQDLMHHTWQIWTDPMALMKMFPSKRYELQILQRFNGDGLIIQQDTASVVNPMGLPGDRSIYMLFRVETKQGFTVCARSLDSYSAHYSPTFHWITFCTTDDQSQVQVEFGSCVQPPHTVPASQQTLYQQSEALKLSIRSNLLALLQWETLIQHMPPHHHQHL</sequence>